<evidence type="ECO:0000256" key="1">
    <source>
        <dbReference type="ARBA" id="ARBA00022598"/>
    </source>
</evidence>
<dbReference type="GO" id="GO:0006421">
    <property type="term" value="P:asparaginyl-tRNA aminoacylation"/>
    <property type="evidence" value="ECO:0007669"/>
    <property type="project" value="TreeGrafter"/>
</dbReference>
<keyword evidence="5" id="KW-0030">Aminoacyl-tRNA synthetase</keyword>
<dbReference type="InParanoid" id="Q2GQR4"/>
<dbReference type="InterPro" id="IPR045864">
    <property type="entry name" value="aa-tRNA-synth_II/BPL/LPL"/>
</dbReference>
<dbReference type="HOGENOM" id="CLU_004553_2_8_1"/>
<dbReference type="RefSeq" id="XP_001227617.1">
    <property type="nucleotide sequence ID" value="XM_001227616.1"/>
</dbReference>
<protein>
    <recommendedName>
        <fullName evidence="6">Aminoacyl-tRNA synthetase class II (D/K/N) domain-containing protein</fullName>
    </recommendedName>
</protein>
<feature type="domain" description="Aminoacyl-tRNA synthetase class II (D/K/N)" evidence="6">
    <location>
        <begin position="117"/>
        <end position="226"/>
    </location>
</feature>
<evidence type="ECO:0000256" key="2">
    <source>
        <dbReference type="ARBA" id="ARBA00022741"/>
    </source>
</evidence>
<name>Q2GQR4_CHAGB</name>
<dbReference type="PANTHER" id="PTHR22594:SF34">
    <property type="entry name" value="ASPARAGINE--TRNA LIGASE, MITOCHONDRIAL-RELATED"/>
    <property type="match status" value="1"/>
</dbReference>
<dbReference type="OrthoDB" id="43906at2759"/>
<dbReference type="SUPFAM" id="SSF55681">
    <property type="entry name" value="Class II aaRS and biotin synthetases"/>
    <property type="match status" value="1"/>
</dbReference>
<dbReference type="GO" id="GO:0005739">
    <property type="term" value="C:mitochondrion"/>
    <property type="evidence" value="ECO:0007669"/>
    <property type="project" value="TreeGrafter"/>
</dbReference>
<keyword evidence="8" id="KW-1185">Reference proteome</keyword>
<evidence type="ECO:0000256" key="3">
    <source>
        <dbReference type="ARBA" id="ARBA00022840"/>
    </source>
</evidence>
<gene>
    <name evidence="7" type="ORF">CHGG_09690</name>
</gene>
<dbReference type="GeneID" id="4396430"/>
<evidence type="ECO:0000313" key="7">
    <source>
        <dbReference type="EMBL" id="EAQ83286.1"/>
    </source>
</evidence>
<accession>Q2GQR4</accession>
<evidence type="ECO:0000313" key="8">
    <source>
        <dbReference type="Proteomes" id="UP000001056"/>
    </source>
</evidence>
<evidence type="ECO:0000259" key="6">
    <source>
        <dbReference type="Pfam" id="PF00152"/>
    </source>
</evidence>
<dbReference type="Gene3D" id="3.30.930.10">
    <property type="entry name" value="Bira Bifunctional Protein, Domain 2"/>
    <property type="match status" value="1"/>
</dbReference>
<keyword evidence="3" id="KW-0067">ATP-binding</keyword>
<organism evidence="7 8">
    <name type="scientific">Chaetomium globosum (strain ATCC 6205 / CBS 148.51 / DSM 1962 / NBRC 6347 / NRRL 1970)</name>
    <name type="common">Soil fungus</name>
    <dbReference type="NCBI Taxonomy" id="306901"/>
    <lineage>
        <taxon>Eukaryota</taxon>
        <taxon>Fungi</taxon>
        <taxon>Dikarya</taxon>
        <taxon>Ascomycota</taxon>
        <taxon>Pezizomycotina</taxon>
        <taxon>Sordariomycetes</taxon>
        <taxon>Sordariomycetidae</taxon>
        <taxon>Sordariales</taxon>
        <taxon>Chaetomiaceae</taxon>
        <taxon>Chaetomium</taxon>
    </lineage>
</organism>
<dbReference type="VEuPathDB" id="FungiDB:CHGG_09690"/>
<keyword evidence="2" id="KW-0547">Nucleotide-binding</keyword>
<dbReference type="Proteomes" id="UP000001056">
    <property type="component" value="Unassembled WGS sequence"/>
</dbReference>
<dbReference type="AlphaFoldDB" id="Q2GQR4"/>
<dbReference type="InterPro" id="IPR004364">
    <property type="entry name" value="Aa-tRNA-synt_II"/>
</dbReference>
<keyword evidence="1" id="KW-0436">Ligase</keyword>
<evidence type="ECO:0000256" key="4">
    <source>
        <dbReference type="ARBA" id="ARBA00022917"/>
    </source>
</evidence>
<sequence>MRPAPVLRPSSVSRVLRPRRLASFHRSVSQRANRSVAELLQWRPDKAEDVTVNGFVRSVRSMKAHQFVALGDGSSLAPLQALVRADRAEERSPFQKKYQTPELSPYYAALAAENFQSIPSLLRLRSEAIASLTQFFAGRSFTQTHPPIITSSDCEGAGEVFTVTPANDTPVPADKDASEDSFFRSKKYLTVSTQLHLEALAQAVGNVWTLSPVFRAEKSDTLEAPERVLHA</sequence>
<proteinExistence type="predicted"/>
<dbReference type="Pfam" id="PF00152">
    <property type="entry name" value="tRNA-synt_2"/>
    <property type="match status" value="1"/>
</dbReference>
<evidence type="ECO:0000256" key="5">
    <source>
        <dbReference type="ARBA" id="ARBA00023146"/>
    </source>
</evidence>
<dbReference type="GO" id="GO:0004816">
    <property type="term" value="F:asparagine-tRNA ligase activity"/>
    <property type="evidence" value="ECO:0007669"/>
    <property type="project" value="TreeGrafter"/>
</dbReference>
<keyword evidence="4" id="KW-0648">Protein biosynthesis</keyword>
<reference evidence="8" key="1">
    <citation type="journal article" date="2015" name="Genome Announc.">
        <title>Draft genome sequence of the cellulolytic fungus Chaetomium globosum.</title>
        <authorList>
            <person name="Cuomo C.A."/>
            <person name="Untereiner W.A."/>
            <person name="Ma L.-J."/>
            <person name="Grabherr M."/>
            <person name="Birren B.W."/>
        </authorList>
    </citation>
    <scope>NUCLEOTIDE SEQUENCE [LARGE SCALE GENOMIC DNA]</scope>
    <source>
        <strain evidence="8">ATCC 6205 / CBS 148.51 / DSM 1962 / NBRC 6347 / NRRL 1970</strain>
    </source>
</reference>
<dbReference type="EMBL" id="CH408035">
    <property type="protein sequence ID" value="EAQ83286.1"/>
    <property type="molecule type" value="Genomic_DNA"/>
</dbReference>
<dbReference type="STRING" id="306901.Q2GQR4"/>
<dbReference type="GO" id="GO:0005524">
    <property type="term" value="F:ATP binding"/>
    <property type="evidence" value="ECO:0007669"/>
    <property type="project" value="UniProtKB-KW"/>
</dbReference>
<dbReference type="eggNOG" id="KOG0554">
    <property type="taxonomic scope" value="Eukaryota"/>
</dbReference>
<dbReference type="PANTHER" id="PTHR22594">
    <property type="entry name" value="ASPARTYL/LYSYL-TRNA SYNTHETASE"/>
    <property type="match status" value="1"/>
</dbReference>